<dbReference type="CDD" id="cd02947">
    <property type="entry name" value="TRX_family"/>
    <property type="match status" value="1"/>
</dbReference>
<name>A0A9X0YRH6_9BACI</name>
<evidence type="ECO:0000313" key="6">
    <source>
        <dbReference type="EMBL" id="MBP2076642.1"/>
    </source>
</evidence>
<organism evidence="6 7">
    <name type="scientific">Oceanobacillus polygoni</name>
    <dbReference type="NCBI Taxonomy" id="1235259"/>
    <lineage>
        <taxon>Bacteria</taxon>
        <taxon>Bacillati</taxon>
        <taxon>Bacillota</taxon>
        <taxon>Bacilli</taxon>
        <taxon>Bacillales</taxon>
        <taxon>Bacillaceae</taxon>
        <taxon>Oceanobacillus</taxon>
    </lineage>
</organism>
<gene>
    <name evidence="6" type="ORF">J2Z64_000854</name>
</gene>
<keyword evidence="4" id="KW-1133">Transmembrane helix</keyword>
<dbReference type="GO" id="GO:0005737">
    <property type="term" value="C:cytoplasm"/>
    <property type="evidence" value="ECO:0007669"/>
    <property type="project" value="TreeGrafter"/>
</dbReference>
<dbReference type="SUPFAM" id="SSF52833">
    <property type="entry name" value="Thioredoxin-like"/>
    <property type="match status" value="1"/>
</dbReference>
<keyword evidence="3" id="KW-0676">Redox-active center</keyword>
<accession>A0A9X0YRH6</accession>
<keyword evidence="7" id="KW-1185">Reference proteome</keyword>
<dbReference type="PANTHER" id="PTHR45663">
    <property type="entry name" value="GEO12009P1"/>
    <property type="match status" value="1"/>
</dbReference>
<dbReference type="PROSITE" id="PS51352">
    <property type="entry name" value="THIOREDOXIN_2"/>
    <property type="match status" value="1"/>
</dbReference>
<dbReference type="InterPro" id="IPR013766">
    <property type="entry name" value="Thioredoxin_domain"/>
</dbReference>
<comment type="similarity">
    <text evidence="1">Belongs to the thioredoxin family.</text>
</comment>
<evidence type="ECO:0000256" key="2">
    <source>
        <dbReference type="ARBA" id="ARBA00023157"/>
    </source>
</evidence>
<keyword evidence="2" id="KW-1015">Disulfide bond</keyword>
<dbReference type="InterPro" id="IPR036249">
    <property type="entry name" value="Thioredoxin-like_sf"/>
</dbReference>
<evidence type="ECO:0000313" key="7">
    <source>
        <dbReference type="Proteomes" id="UP001138793"/>
    </source>
</evidence>
<dbReference type="Gene3D" id="3.40.30.10">
    <property type="entry name" value="Glutaredoxin"/>
    <property type="match status" value="1"/>
</dbReference>
<dbReference type="GO" id="GO:0015035">
    <property type="term" value="F:protein-disulfide reductase activity"/>
    <property type="evidence" value="ECO:0007669"/>
    <property type="project" value="TreeGrafter"/>
</dbReference>
<evidence type="ECO:0000256" key="3">
    <source>
        <dbReference type="ARBA" id="ARBA00023284"/>
    </source>
</evidence>
<dbReference type="Pfam" id="PF00085">
    <property type="entry name" value="Thioredoxin"/>
    <property type="match status" value="1"/>
</dbReference>
<keyword evidence="4" id="KW-0812">Transmembrane</keyword>
<reference evidence="6" key="1">
    <citation type="submission" date="2021-03" db="EMBL/GenBank/DDBJ databases">
        <title>Genomic Encyclopedia of Type Strains, Phase IV (KMG-IV): sequencing the most valuable type-strain genomes for metagenomic binning, comparative biology and taxonomic classification.</title>
        <authorList>
            <person name="Goeker M."/>
        </authorList>
    </citation>
    <scope>NUCLEOTIDE SEQUENCE</scope>
    <source>
        <strain evidence="6">DSM 107338</strain>
    </source>
</reference>
<dbReference type="PANTHER" id="PTHR45663:SF11">
    <property type="entry name" value="GEO12009P1"/>
    <property type="match status" value="1"/>
</dbReference>
<dbReference type="GO" id="GO:0016853">
    <property type="term" value="F:isomerase activity"/>
    <property type="evidence" value="ECO:0007669"/>
    <property type="project" value="UniProtKB-KW"/>
</dbReference>
<dbReference type="AlphaFoldDB" id="A0A9X0YRH6"/>
<evidence type="ECO:0000259" key="5">
    <source>
        <dbReference type="PROSITE" id="PS51352"/>
    </source>
</evidence>
<dbReference type="Proteomes" id="UP001138793">
    <property type="component" value="Unassembled WGS sequence"/>
</dbReference>
<dbReference type="EMBL" id="JAGGMB010000002">
    <property type="protein sequence ID" value="MBP2076642.1"/>
    <property type="molecule type" value="Genomic_DNA"/>
</dbReference>
<keyword evidence="4" id="KW-0472">Membrane</keyword>
<keyword evidence="6" id="KW-0413">Isomerase</keyword>
<evidence type="ECO:0000256" key="1">
    <source>
        <dbReference type="ARBA" id="ARBA00008987"/>
    </source>
</evidence>
<comment type="caution">
    <text evidence="6">The sequence shown here is derived from an EMBL/GenBank/DDBJ whole genome shotgun (WGS) entry which is preliminary data.</text>
</comment>
<sequence>MGKKMIVIIGVIVVLFIALFFVLDYKNNQALNNNDNPYGTNDLDQATIDQLGDPLYQNQILPDELSETIQNGDPVTVYFYSPTCIYCQNTTPYLAPLAEDMDVDMKKFNLLEFGQEGNAYQIESTPTLIHFEDGEEVARLVGQYPEEGYEAFFNEYVAN</sequence>
<feature type="domain" description="Thioredoxin" evidence="5">
    <location>
        <begin position="40"/>
        <end position="158"/>
    </location>
</feature>
<dbReference type="OrthoDB" id="32134at2"/>
<feature type="transmembrane region" description="Helical" evidence="4">
    <location>
        <begin position="6"/>
        <end position="23"/>
    </location>
</feature>
<evidence type="ECO:0000256" key="4">
    <source>
        <dbReference type="SAM" id="Phobius"/>
    </source>
</evidence>
<protein>
    <submittedName>
        <fullName evidence="6">Thiol-disulfide isomerase/thioredoxin</fullName>
    </submittedName>
</protein>
<dbReference type="RefSeq" id="WP_149474540.1">
    <property type="nucleotide sequence ID" value="NZ_JAGGMB010000002.1"/>
</dbReference>
<proteinExistence type="inferred from homology"/>